<dbReference type="AlphaFoldDB" id="A0A934V612"/>
<keyword evidence="2" id="KW-0378">Hydrolase</keyword>
<evidence type="ECO:0000259" key="1">
    <source>
        <dbReference type="Pfam" id="PF12697"/>
    </source>
</evidence>
<gene>
    <name evidence="2" type="ORF">JIN84_02855</name>
</gene>
<organism evidence="2 3">
    <name type="scientific">Luteolibacter yonseiensis</name>
    <dbReference type="NCBI Taxonomy" id="1144680"/>
    <lineage>
        <taxon>Bacteria</taxon>
        <taxon>Pseudomonadati</taxon>
        <taxon>Verrucomicrobiota</taxon>
        <taxon>Verrucomicrobiia</taxon>
        <taxon>Verrucomicrobiales</taxon>
        <taxon>Verrucomicrobiaceae</taxon>
        <taxon>Luteolibacter</taxon>
    </lineage>
</organism>
<sequence>MIGEFANAQRHIMSSMKVGTSRPLAALGGYLEAAEFSSRQLASNPGDEQARLDYNFATSRIISIIQKAKFDPWNKPLHVPTDNGGFTLTNRPGPNPRHHSALFDFTPADEFDIGGSYITKRSLRPGIGAPTVVVGKARREGAREDFAMDRVYYGVTTVVRFKGRNCEISFEDPLAVETTVMNGKTYPLAADFTVPLAVLLASNDPRKLEIMRVLRPGNYAETARITALQPYDPNKTVVLVIHGLMDSPATWTPMINTLRGNVEIRRNYQFWFYSYPSGYPYPYSASILRDDLDAVEKRYSLRKPMVVLGHSMGGCISRLLITDTEGDKLWRKTFGKPPEQVKLSAENKVLFEKALIFKHRPEIGRVIFIAAPLKGSDLSNNWVGRLGSRLVHAPTTFLKAGAEVAQLITFQPGDLRIKGLPNSVDTLSPTNRFVKTINTFPITPGVPYHTIMGDRGKGNAPKSSDGVVPYWSSHMDGAESELVVPSGHSAHQNPQAIDEVARILELNLR</sequence>
<feature type="domain" description="AB hydrolase-1" evidence="1">
    <location>
        <begin position="238"/>
        <end position="497"/>
    </location>
</feature>
<dbReference type="InterPro" id="IPR029058">
    <property type="entry name" value="AB_hydrolase_fold"/>
</dbReference>
<protein>
    <submittedName>
        <fullName evidence="2">Alpha/beta hydrolase</fullName>
    </submittedName>
</protein>
<proteinExistence type="predicted"/>
<accession>A0A934V612</accession>
<dbReference type="EMBL" id="JAENIK010000004">
    <property type="protein sequence ID" value="MBK1814537.1"/>
    <property type="molecule type" value="Genomic_DNA"/>
</dbReference>
<dbReference type="InterPro" id="IPR000073">
    <property type="entry name" value="AB_hydrolase_1"/>
</dbReference>
<evidence type="ECO:0000313" key="2">
    <source>
        <dbReference type="EMBL" id="MBK1814537.1"/>
    </source>
</evidence>
<name>A0A934V612_9BACT</name>
<keyword evidence="3" id="KW-1185">Reference proteome</keyword>
<evidence type="ECO:0000313" key="3">
    <source>
        <dbReference type="Proteomes" id="UP000600139"/>
    </source>
</evidence>
<comment type="caution">
    <text evidence="2">The sequence shown here is derived from an EMBL/GenBank/DDBJ whole genome shotgun (WGS) entry which is preliminary data.</text>
</comment>
<dbReference type="GO" id="GO:0016787">
    <property type="term" value="F:hydrolase activity"/>
    <property type="evidence" value="ECO:0007669"/>
    <property type="project" value="UniProtKB-KW"/>
</dbReference>
<dbReference type="Proteomes" id="UP000600139">
    <property type="component" value="Unassembled WGS sequence"/>
</dbReference>
<reference evidence="2" key="1">
    <citation type="submission" date="2021-01" db="EMBL/GenBank/DDBJ databases">
        <title>Modified the classification status of verrucomicrobia.</title>
        <authorList>
            <person name="Feng X."/>
        </authorList>
    </citation>
    <scope>NUCLEOTIDE SEQUENCE</scope>
    <source>
        <strain evidence="2">JCM 18052</strain>
    </source>
</reference>
<dbReference type="Pfam" id="PF12697">
    <property type="entry name" value="Abhydrolase_6"/>
    <property type="match status" value="1"/>
</dbReference>
<dbReference type="Gene3D" id="3.40.50.1820">
    <property type="entry name" value="alpha/beta hydrolase"/>
    <property type="match status" value="1"/>
</dbReference>
<dbReference type="SUPFAM" id="SSF53474">
    <property type="entry name" value="alpha/beta-Hydrolases"/>
    <property type="match status" value="1"/>
</dbReference>